<feature type="domain" description="ABC transporter" evidence="11">
    <location>
        <begin position="366"/>
        <end position="601"/>
    </location>
</feature>
<evidence type="ECO:0000256" key="7">
    <source>
        <dbReference type="ARBA" id="ARBA00022989"/>
    </source>
</evidence>
<accession>A0A023X692</accession>
<reference evidence="13 15" key="1">
    <citation type="submission" date="2014-03" db="EMBL/GenBank/DDBJ databases">
        <title>Complete genome sequence of the Radio-Resistant Rubrobacter radiotolerans RSPS-4.</title>
        <authorList>
            <person name="Egas C.C."/>
            <person name="Barroso C.C."/>
            <person name="Froufe H.J.C."/>
            <person name="Pacheco J.J."/>
            <person name="Albuquerque L.L."/>
            <person name="da Costa M.M.S."/>
        </authorList>
    </citation>
    <scope>NUCLEOTIDE SEQUENCE [LARGE SCALE GENOMIC DNA]</scope>
    <source>
        <strain evidence="13 15">RSPS-4</strain>
    </source>
</reference>
<dbReference type="RefSeq" id="WP_084264016.1">
    <property type="nucleotide sequence ID" value="NZ_CP007514.1"/>
</dbReference>
<dbReference type="PANTHER" id="PTHR43394">
    <property type="entry name" value="ATP-DEPENDENT PERMEASE MDL1, MITOCHONDRIAL"/>
    <property type="match status" value="1"/>
</dbReference>
<dbReference type="STRING" id="42256.RradSPS_2699"/>
<dbReference type="InterPro" id="IPR003593">
    <property type="entry name" value="AAA+_ATPase"/>
</dbReference>
<organism evidence="13 15">
    <name type="scientific">Rubrobacter radiotolerans</name>
    <name type="common">Arthrobacter radiotolerans</name>
    <dbReference type="NCBI Taxonomy" id="42256"/>
    <lineage>
        <taxon>Bacteria</taxon>
        <taxon>Bacillati</taxon>
        <taxon>Actinomycetota</taxon>
        <taxon>Rubrobacteria</taxon>
        <taxon>Rubrobacterales</taxon>
        <taxon>Rubrobacteraceae</taxon>
        <taxon>Rubrobacter</taxon>
    </lineage>
</organism>
<evidence type="ECO:0000256" key="1">
    <source>
        <dbReference type="ARBA" id="ARBA00004429"/>
    </source>
</evidence>
<proteinExistence type="inferred from homology"/>
<reference evidence="14" key="2">
    <citation type="submission" date="2023-11" db="EMBL/GenBank/DDBJ databases">
        <title>MicrobeMod: A computational toolkit for identifying prokaryotic methylation and restriction-modification with nanopore sequencing.</title>
        <authorList>
            <person name="Crits-Christoph A."/>
            <person name="Kang S.C."/>
            <person name="Lee H."/>
            <person name="Ostrov N."/>
        </authorList>
    </citation>
    <scope>NUCLEOTIDE SEQUENCE</scope>
    <source>
        <strain evidence="14">ATCC 51242</strain>
    </source>
</reference>
<feature type="transmembrane region" description="Helical" evidence="10">
    <location>
        <begin position="276"/>
        <end position="295"/>
    </location>
</feature>
<protein>
    <submittedName>
        <fullName evidence="14">ABC transporter ATP-binding protein</fullName>
    </submittedName>
    <submittedName>
        <fullName evidence="13">ABC-type multidrug transport system ATPase and permease component</fullName>
    </submittedName>
</protein>
<dbReference type="PANTHER" id="PTHR43394:SF1">
    <property type="entry name" value="ATP-BINDING CASSETTE SUB-FAMILY B MEMBER 10, MITOCHONDRIAL"/>
    <property type="match status" value="1"/>
</dbReference>
<keyword evidence="5" id="KW-0547">Nucleotide-binding</keyword>
<dbReference type="CDD" id="cd18564">
    <property type="entry name" value="ABC_6TM_exporter_like"/>
    <property type="match status" value="1"/>
</dbReference>
<dbReference type="GO" id="GO:0016887">
    <property type="term" value="F:ATP hydrolysis activity"/>
    <property type="evidence" value="ECO:0007669"/>
    <property type="project" value="InterPro"/>
</dbReference>
<evidence type="ECO:0000256" key="9">
    <source>
        <dbReference type="ARBA" id="ARBA00023455"/>
    </source>
</evidence>
<dbReference type="PATRIC" id="fig|42256.3.peg.2751"/>
<evidence type="ECO:0000256" key="3">
    <source>
        <dbReference type="ARBA" id="ARBA00022475"/>
    </source>
</evidence>
<evidence type="ECO:0000256" key="5">
    <source>
        <dbReference type="ARBA" id="ARBA00022741"/>
    </source>
</evidence>
<evidence type="ECO:0000256" key="10">
    <source>
        <dbReference type="SAM" id="Phobius"/>
    </source>
</evidence>
<dbReference type="InterPro" id="IPR017871">
    <property type="entry name" value="ABC_transporter-like_CS"/>
</dbReference>
<evidence type="ECO:0000256" key="4">
    <source>
        <dbReference type="ARBA" id="ARBA00022692"/>
    </source>
</evidence>
<dbReference type="SUPFAM" id="SSF90123">
    <property type="entry name" value="ABC transporter transmembrane region"/>
    <property type="match status" value="1"/>
</dbReference>
<comment type="subcellular location">
    <subcellularLocation>
        <location evidence="1">Cell inner membrane</location>
        <topology evidence="1">Multi-pass membrane protein</topology>
    </subcellularLocation>
</comment>
<feature type="domain" description="ABC transmembrane type-1" evidence="12">
    <location>
        <begin position="51"/>
        <end position="332"/>
    </location>
</feature>
<name>A0A023X692_RUBRA</name>
<dbReference type="InterPro" id="IPR011527">
    <property type="entry name" value="ABC1_TM_dom"/>
</dbReference>
<dbReference type="Gene3D" id="1.20.1560.10">
    <property type="entry name" value="ABC transporter type 1, transmembrane domain"/>
    <property type="match status" value="1"/>
</dbReference>
<dbReference type="PROSITE" id="PS50893">
    <property type="entry name" value="ABC_TRANSPORTER_2"/>
    <property type="match status" value="1"/>
</dbReference>
<evidence type="ECO:0000313" key="15">
    <source>
        <dbReference type="Proteomes" id="UP000025229"/>
    </source>
</evidence>
<evidence type="ECO:0000256" key="2">
    <source>
        <dbReference type="ARBA" id="ARBA00022448"/>
    </source>
</evidence>
<dbReference type="InterPro" id="IPR039421">
    <property type="entry name" value="Type_1_exporter"/>
</dbReference>
<evidence type="ECO:0000313" key="13">
    <source>
        <dbReference type="EMBL" id="AHY47982.1"/>
    </source>
</evidence>
<evidence type="ECO:0000256" key="6">
    <source>
        <dbReference type="ARBA" id="ARBA00022840"/>
    </source>
</evidence>
<keyword evidence="3" id="KW-1003">Cell membrane</keyword>
<keyword evidence="4 10" id="KW-0812">Transmembrane</keyword>
<feature type="transmembrane region" description="Helical" evidence="10">
    <location>
        <begin position="48"/>
        <end position="73"/>
    </location>
</feature>
<keyword evidence="7 10" id="KW-1133">Transmembrane helix</keyword>
<dbReference type="AlphaFoldDB" id="A0A023X692"/>
<dbReference type="PROSITE" id="PS00211">
    <property type="entry name" value="ABC_TRANSPORTER_1"/>
    <property type="match status" value="1"/>
</dbReference>
<dbReference type="Proteomes" id="UP000025229">
    <property type="component" value="Chromosome"/>
</dbReference>
<dbReference type="GO" id="GO:0005524">
    <property type="term" value="F:ATP binding"/>
    <property type="evidence" value="ECO:0007669"/>
    <property type="project" value="UniProtKB-KW"/>
</dbReference>
<evidence type="ECO:0000259" key="12">
    <source>
        <dbReference type="PROSITE" id="PS50929"/>
    </source>
</evidence>
<dbReference type="GO" id="GO:0005886">
    <property type="term" value="C:plasma membrane"/>
    <property type="evidence" value="ECO:0007669"/>
    <property type="project" value="UniProtKB-SubCell"/>
</dbReference>
<dbReference type="EMBL" id="CP007514">
    <property type="protein sequence ID" value="AHY47982.1"/>
    <property type="molecule type" value="Genomic_DNA"/>
</dbReference>
<feature type="transmembrane region" description="Helical" evidence="10">
    <location>
        <begin position="85"/>
        <end position="106"/>
    </location>
</feature>
<dbReference type="HOGENOM" id="CLU_000604_84_9_11"/>
<dbReference type="Pfam" id="PF00005">
    <property type="entry name" value="ABC_tran"/>
    <property type="match status" value="1"/>
</dbReference>
<sequence>MVSKLGSGLKRLFVGIEGEEPTVAESPNVPVTEAVRRFWPYARPYRRMIPVILALAAIGPAVEAATVWLYKILVDDVLVAGNLELLVWIALAYVGLNLLSGVVSFFDSVLSEYVGGSFIVSLRTGVFSHLQGLSLGFFDRKQLGDTLARVTDDVEEIEELLLSGVVSAISYAFQLVFFVGALFYLDWQLALIALLVAPLFWLTARYFSRKIKTASREERRRSGSVSAVTEESLANVALVQAYNRQDEARERFHRENEGSFRAQLAATRLSATFSPLVGLIELGGVLVVISFGAYGLSQGRITVGGLLVFLVYLSMLYRPIRGLSSLLNAFYSASAGAERVMEILDEEPAVTENPDAVRLSRTSGRLDFEDVSFRYPGARRDALSGVTFSVRPGETVAVVGPSGSGKSTLARLILRFHDPDSGAARLDGYDLRDVTLRSLRENIAALLQETLIFDGTVRENIAYGKSGATYEEVVAAARAADAHRFIEKLPKGYETVIGQKGRLLSGGQRQRVAIARAIIRKAPLLVLDEPTTGLDAASSERVLAPLKRLMGRRTLLVISHDLLSVRDADRILVMQEGRIVERGSHGSLLARDGVYARLYRLQEIKALEARMEGEVEVVGPVWETEER</sequence>
<comment type="similarity">
    <text evidence="9">Belongs to the ABC transporter superfamily. Siderophore-Fe(3+) uptake transporter (SIUT) (TC 3.A.1.21) family.</text>
</comment>
<dbReference type="KEGG" id="rrd:RradSPS_2699"/>
<evidence type="ECO:0000259" key="11">
    <source>
        <dbReference type="PROSITE" id="PS50893"/>
    </source>
</evidence>
<dbReference type="InterPro" id="IPR003439">
    <property type="entry name" value="ABC_transporter-like_ATP-bd"/>
</dbReference>
<dbReference type="FunFam" id="3.40.50.300:FF:000221">
    <property type="entry name" value="Multidrug ABC transporter ATP-binding protein"/>
    <property type="match status" value="1"/>
</dbReference>
<keyword evidence="6 14" id="KW-0067">ATP-binding</keyword>
<dbReference type="GO" id="GO:0015421">
    <property type="term" value="F:ABC-type oligopeptide transporter activity"/>
    <property type="evidence" value="ECO:0007669"/>
    <property type="project" value="TreeGrafter"/>
</dbReference>
<dbReference type="Pfam" id="PF00664">
    <property type="entry name" value="ABC_membrane"/>
    <property type="match status" value="1"/>
</dbReference>
<dbReference type="SUPFAM" id="SSF52540">
    <property type="entry name" value="P-loop containing nucleoside triphosphate hydrolases"/>
    <property type="match status" value="1"/>
</dbReference>
<feature type="transmembrane region" description="Helical" evidence="10">
    <location>
        <begin position="301"/>
        <end position="317"/>
    </location>
</feature>
<keyword evidence="8 10" id="KW-0472">Membrane</keyword>
<dbReference type="Proteomes" id="UP001281130">
    <property type="component" value="Unassembled WGS sequence"/>
</dbReference>
<gene>
    <name evidence="13" type="ORF">RradSPS_2699</name>
    <name evidence="14" type="ORF">SIL72_01130</name>
</gene>
<keyword evidence="2" id="KW-0813">Transport</keyword>
<dbReference type="InterPro" id="IPR036640">
    <property type="entry name" value="ABC1_TM_sf"/>
</dbReference>
<evidence type="ECO:0000256" key="8">
    <source>
        <dbReference type="ARBA" id="ARBA00023136"/>
    </source>
</evidence>
<keyword evidence="15" id="KW-1185">Reference proteome</keyword>
<feature type="transmembrane region" description="Helical" evidence="10">
    <location>
        <begin position="189"/>
        <end position="207"/>
    </location>
</feature>
<dbReference type="eggNOG" id="COG1132">
    <property type="taxonomic scope" value="Bacteria"/>
</dbReference>
<dbReference type="Gene3D" id="3.40.50.300">
    <property type="entry name" value="P-loop containing nucleotide triphosphate hydrolases"/>
    <property type="match status" value="1"/>
</dbReference>
<feature type="transmembrane region" description="Helical" evidence="10">
    <location>
        <begin position="160"/>
        <end position="183"/>
    </location>
</feature>
<dbReference type="PROSITE" id="PS50929">
    <property type="entry name" value="ABC_TM1F"/>
    <property type="match status" value="1"/>
</dbReference>
<dbReference type="OrthoDB" id="9806127at2"/>
<evidence type="ECO:0000313" key="14">
    <source>
        <dbReference type="EMBL" id="MDX5892621.1"/>
    </source>
</evidence>
<dbReference type="SMART" id="SM00382">
    <property type="entry name" value="AAA"/>
    <property type="match status" value="1"/>
</dbReference>
<dbReference type="InterPro" id="IPR027417">
    <property type="entry name" value="P-loop_NTPase"/>
</dbReference>
<dbReference type="EMBL" id="JAWXXX010000001">
    <property type="protein sequence ID" value="MDX5892621.1"/>
    <property type="molecule type" value="Genomic_DNA"/>
</dbReference>